<dbReference type="EMBL" id="CAJPDR010000085">
    <property type="protein sequence ID" value="CAF9915810.1"/>
    <property type="molecule type" value="Genomic_DNA"/>
</dbReference>
<dbReference type="InterPro" id="IPR056632">
    <property type="entry name" value="DUF7730"/>
</dbReference>
<comment type="caution">
    <text evidence="2">The sequence shown here is derived from an EMBL/GenBank/DDBJ whole genome shotgun (WGS) entry which is preliminary data.</text>
</comment>
<dbReference type="AlphaFoldDB" id="A0A8H3F253"/>
<gene>
    <name evidence="2" type="ORF">ALECFALPRED_010333</name>
</gene>
<keyword evidence="3" id="KW-1185">Reference proteome</keyword>
<accession>A0A8H3F253</accession>
<dbReference type="Pfam" id="PF24864">
    <property type="entry name" value="DUF7730"/>
    <property type="match status" value="1"/>
</dbReference>
<feature type="domain" description="DUF7730" evidence="1">
    <location>
        <begin position="60"/>
        <end position="266"/>
    </location>
</feature>
<name>A0A8H3F253_9LECA</name>
<proteinExistence type="predicted"/>
<evidence type="ECO:0000313" key="3">
    <source>
        <dbReference type="Proteomes" id="UP000664203"/>
    </source>
</evidence>
<dbReference type="Proteomes" id="UP000664203">
    <property type="component" value="Unassembled WGS sequence"/>
</dbReference>
<reference evidence="2" key="1">
    <citation type="submission" date="2021-03" db="EMBL/GenBank/DDBJ databases">
        <authorList>
            <person name="Tagirdzhanova G."/>
        </authorList>
    </citation>
    <scope>NUCLEOTIDE SEQUENCE</scope>
</reference>
<protein>
    <recommendedName>
        <fullName evidence="1">DUF7730 domain-containing protein</fullName>
    </recommendedName>
</protein>
<dbReference type="PANTHER" id="PTHR38790">
    <property type="entry name" value="2EXR DOMAIN-CONTAINING PROTEIN-RELATED"/>
    <property type="match status" value="1"/>
</dbReference>
<sequence>MKLRSGNQAAAEKTKSTRKKPLLSLKMMKLRSGTNAAAILNNPIPQTLLATKKLTLTNLSSPLLKLPPEVRNRIYYFVNGGNFIHVEGIPDRNSFFRIVLCRATMSEEDAHRAFETASASDESLCDSANRHSCCFEGLDTNSEFDTLNCTPGATKVSVSLLRTCRQIYQEAKYILYSTNTFSFRQPNIVTWFCSRLRKDLSGHERAIRNIHFDMAIDRRADEARWNEAIRALGGRLHGVQQVQISIHQAIIRRTYAQTRIVRSRNLTQGKNTFLAEISSLRRLSLRTLKISIFDSNRLAWFLAQESEYEWTHEQKQEWARNTEKVILSSGENT</sequence>
<evidence type="ECO:0000313" key="2">
    <source>
        <dbReference type="EMBL" id="CAF9915810.1"/>
    </source>
</evidence>
<organism evidence="2 3">
    <name type="scientific">Alectoria fallacina</name>
    <dbReference type="NCBI Taxonomy" id="1903189"/>
    <lineage>
        <taxon>Eukaryota</taxon>
        <taxon>Fungi</taxon>
        <taxon>Dikarya</taxon>
        <taxon>Ascomycota</taxon>
        <taxon>Pezizomycotina</taxon>
        <taxon>Lecanoromycetes</taxon>
        <taxon>OSLEUM clade</taxon>
        <taxon>Lecanoromycetidae</taxon>
        <taxon>Lecanorales</taxon>
        <taxon>Lecanorineae</taxon>
        <taxon>Parmeliaceae</taxon>
        <taxon>Alectoria</taxon>
    </lineage>
</organism>
<evidence type="ECO:0000259" key="1">
    <source>
        <dbReference type="Pfam" id="PF24864"/>
    </source>
</evidence>
<dbReference type="OrthoDB" id="4757095at2759"/>